<feature type="domain" description="Alcohol dehydrogenase-like N-terminal" evidence="5">
    <location>
        <begin position="81"/>
        <end position="162"/>
    </location>
</feature>
<keyword evidence="2" id="KW-0560">Oxidoreductase</keyword>
<evidence type="ECO:0000259" key="4">
    <source>
        <dbReference type="Pfam" id="PF00107"/>
    </source>
</evidence>
<dbReference type="Pfam" id="PF08240">
    <property type="entry name" value="ADH_N"/>
    <property type="match status" value="1"/>
</dbReference>
<evidence type="ECO:0000256" key="1">
    <source>
        <dbReference type="ARBA" id="ARBA00022857"/>
    </source>
</evidence>
<dbReference type="Gene3D" id="3.90.180.10">
    <property type="entry name" value="Medium-chain alcohol dehydrogenases, catalytic domain"/>
    <property type="match status" value="1"/>
</dbReference>
<protein>
    <recommendedName>
        <fullName evidence="7">Enoyl reductase (ER) domain-containing protein</fullName>
    </recommendedName>
</protein>
<keyword evidence="3" id="KW-0812">Transmembrane</keyword>
<dbReference type="AlphaFoldDB" id="A0A7S2Y1K7"/>
<dbReference type="InterPro" id="IPR013149">
    <property type="entry name" value="ADH-like_C"/>
</dbReference>
<keyword evidence="3" id="KW-1133">Transmembrane helix</keyword>
<proteinExistence type="predicted"/>
<dbReference type="InterPro" id="IPR011032">
    <property type="entry name" value="GroES-like_sf"/>
</dbReference>
<dbReference type="SUPFAM" id="SSF51735">
    <property type="entry name" value="NAD(P)-binding Rossmann-fold domains"/>
    <property type="match status" value="1"/>
</dbReference>
<name>A0A7S2Y1K7_9STRA</name>
<evidence type="ECO:0000256" key="2">
    <source>
        <dbReference type="ARBA" id="ARBA00023002"/>
    </source>
</evidence>
<dbReference type="SUPFAM" id="SSF50129">
    <property type="entry name" value="GroES-like"/>
    <property type="match status" value="1"/>
</dbReference>
<dbReference type="InterPro" id="IPR013154">
    <property type="entry name" value="ADH-like_N"/>
</dbReference>
<evidence type="ECO:0000259" key="5">
    <source>
        <dbReference type="Pfam" id="PF08240"/>
    </source>
</evidence>
<reference evidence="6" key="1">
    <citation type="submission" date="2021-01" db="EMBL/GenBank/DDBJ databases">
        <authorList>
            <person name="Corre E."/>
            <person name="Pelletier E."/>
            <person name="Niang G."/>
            <person name="Scheremetjew M."/>
            <person name="Finn R."/>
            <person name="Kale V."/>
            <person name="Holt S."/>
            <person name="Cochrane G."/>
            <person name="Meng A."/>
            <person name="Brown T."/>
            <person name="Cohen L."/>
        </authorList>
    </citation>
    <scope>NUCLEOTIDE SEQUENCE</scope>
    <source>
        <strain evidence="6">CCMP125</strain>
    </source>
</reference>
<dbReference type="PANTHER" id="PTHR48106">
    <property type="entry name" value="QUINONE OXIDOREDUCTASE PIG3-RELATED"/>
    <property type="match status" value="1"/>
</dbReference>
<organism evidence="6">
    <name type="scientific">Entomoneis paludosa</name>
    <dbReference type="NCBI Taxonomy" id="265537"/>
    <lineage>
        <taxon>Eukaryota</taxon>
        <taxon>Sar</taxon>
        <taxon>Stramenopiles</taxon>
        <taxon>Ochrophyta</taxon>
        <taxon>Bacillariophyta</taxon>
        <taxon>Bacillariophyceae</taxon>
        <taxon>Bacillariophycidae</taxon>
        <taxon>Entomoneidaceae</taxon>
        <taxon>Entomoneis</taxon>
    </lineage>
</organism>
<feature type="domain" description="Alcohol dehydrogenase-like C-terminal" evidence="4">
    <location>
        <begin position="210"/>
        <end position="325"/>
    </location>
</feature>
<dbReference type="PANTHER" id="PTHR48106:SF18">
    <property type="entry name" value="QUINONE OXIDOREDUCTASE PIG3"/>
    <property type="match status" value="1"/>
</dbReference>
<dbReference type="InterPro" id="IPR036291">
    <property type="entry name" value="NAD(P)-bd_dom_sf"/>
</dbReference>
<feature type="transmembrane region" description="Helical" evidence="3">
    <location>
        <begin position="15"/>
        <end position="35"/>
    </location>
</feature>
<keyword evidence="3" id="KW-0472">Membrane</keyword>
<dbReference type="GO" id="GO:0070402">
    <property type="term" value="F:NADPH binding"/>
    <property type="evidence" value="ECO:0007669"/>
    <property type="project" value="TreeGrafter"/>
</dbReference>
<dbReference type="GO" id="GO:0016651">
    <property type="term" value="F:oxidoreductase activity, acting on NAD(P)H"/>
    <property type="evidence" value="ECO:0007669"/>
    <property type="project" value="TreeGrafter"/>
</dbReference>
<dbReference type="Gene3D" id="3.40.50.720">
    <property type="entry name" value="NAD(P)-binding Rossmann-like Domain"/>
    <property type="match status" value="1"/>
</dbReference>
<accession>A0A7S2Y1K7</accession>
<gene>
    <name evidence="6" type="ORF">APAL1065_LOCUS954</name>
</gene>
<evidence type="ECO:0000256" key="3">
    <source>
        <dbReference type="SAM" id="Phobius"/>
    </source>
</evidence>
<evidence type="ECO:0000313" key="6">
    <source>
        <dbReference type="EMBL" id="CAD9941377.1"/>
    </source>
</evidence>
<dbReference type="EMBL" id="HBHT01001501">
    <property type="protein sequence ID" value="CAD9941377.1"/>
    <property type="molecule type" value="Transcribed_RNA"/>
</dbReference>
<dbReference type="Pfam" id="PF00107">
    <property type="entry name" value="ADH_zinc_N"/>
    <property type="match status" value="1"/>
</dbReference>
<keyword evidence="1" id="KW-0521">NADP</keyword>
<evidence type="ECO:0008006" key="7">
    <source>
        <dbReference type="Google" id="ProtNLM"/>
    </source>
</evidence>
<sequence>MPSKQTSMNESTTSLLTSILGGTVGLTVTLFWYLSRPKALPSHKKENKQVQRRLIVDEPNSDLTKVKFDVKEFPMPRPRYGQVLVKIAALPVNPSDFNEWKSPNFKGRPFGLEGSGLVVASGGGIMAGLLVGRKVGIIASGRDSKDVSNSMKTAAEYICIDAMKSVWSLPDNVNLVDAASWFVNPGTVLSILGTAQSDAMIHTGASSQLGQMLVKLVATKPNVTLVNVVRRKEHVTMLKDLGAKHVICQADEDWLDQLSAKAKELNVKVAFDAVAGDMTGQLLSILPKRGIVYVYGVLAGQPVGKVEPIDLIYRQKQVKGFSLAHSWLPKAGATFGPLGVLWRTKWCIQQLAPNLSEEGWASSQYHDCSMADMQQEFSGLAQKGFTGKKLRIRMDL</sequence>